<dbReference type="GO" id="GO:0005856">
    <property type="term" value="C:cytoskeleton"/>
    <property type="evidence" value="ECO:0007669"/>
    <property type="project" value="InterPro"/>
</dbReference>
<gene>
    <name evidence="1" type="ORF">CUNI_LOCUS4654</name>
</gene>
<dbReference type="Pfam" id="PF00681">
    <property type="entry name" value="Plectin"/>
    <property type="match status" value="2"/>
</dbReference>
<organism evidence="1 2">
    <name type="scientific">Candidula unifasciata</name>
    <dbReference type="NCBI Taxonomy" id="100452"/>
    <lineage>
        <taxon>Eukaryota</taxon>
        <taxon>Metazoa</taxon>
        <taxon>Spiralia</taxon>
        <taxon>Lophotrochozoa</taxon>
        <taxon>Mollusca</taxon>
        <taxon>Gastropoda</taxon>
        <taxon>Heterobranchia</taxon>
        <taxon>Euthyneura</taxon>
        <taxon>Panpulmonata</taxon>
        <taxon>Eupulmonata</taxon>
        <taxon>Stylommatophora</taxon>
        <taxon>Helicina</taxon>
        <taxon>Helicoidea</taxon>
        <taxon>Geomitridae</taxon>
        <taxon>Candidula</taxon>
    </lineage>
</organism>
<name>A0A8S3YXV5_9EUPU</name>
<keyword evidence="2" id="KW-1185">Reference proteome</keyword>
<accession>A0A8S3YXV5</accession>
<dbReference type="EMBL" id="CAJHNH020000656">
    <property type="protein sequence ID" value="CAG5119096.1"/>
    <property type="molecule type" value="Genomic_DNA"/>
</dbReference>
<dbReference type="SMART" id="SM00250">
    <property type="entry name" value="PLEC"/>
    <property type="match status" value="7"/>
</dbReference>
<feature type="non-terminal residue" evidence="1">
    <location>
        <position position="1"/>
    </location>
</feature>
<feature type="non-terminal residue" evidence="1">
    <location>
        <position position="929"/>
    </location>
</feature>
<proteinExistence type="predicted"/>
<dbReference type="OrthoDB" id="2250192at2759"/>
<dbReference type="Gene3D" id="3.90.1290.10">
    <property type="entry name" value="Plakin repeat"/>
    <property type="match status" value="4"/>
</dbReference>
<evidence type="ECO:0000313" key="1">
    <source>
        <dbReference type="EMBL" id="CAG5119096.1"/>
    </source>
</evidence>
<evidence type="ECO:0008006" key="3">
    <source>
        <dbReference type="Google" id="ProtNLM"/>
    </source>
</evidence>
<sequence>LREQICVNCQTAAGRLRSQLAQFLSIMVSQTQSKELQGLSANQKSDYMKLANDATQVLRGSSLDDPEYNQLKGDLAVFRKLISQIKPGETDLNNAAVHKWNKTHTVLRQFVELETYSRHFEEECGKRRNEEVLLISDLRKPPQYISSAYFQRVIPTIDIDVTTKESKLTSFKSEMYIHERHRNKVSPLLEPPVKKQILQRDEAAMAGGDYVDGYTASGFQTKVSEVKNFVIAGVEDPRTKQKLTILQALSRGVLNKDFGTYNNLETGQFMPIAEAISRGLISVEYGDAASTNGFENDSVDGLGSLNSIETETFAVSGVVDPRTGETVSVKEAIVSGLLDSKTGKFHNPVTGEELSLLDAVSAGYLMADASLLDGEDEVDGPMYQSYTSIVLEDVKYKVSRIINSLTGEEMTLEEAVRAGFIDPVLGIYKNPRTGEVMSIEEAMKQGLIKGRPFDSKRDLDSNDVLTYQQLQVRKQTFKAGEPILMNGDLVKPDQNEVMLDKLRAAVGSSKVTVVDPRTGKPVSLEDAVDSGVIDLASGMFRTQDGDIISLTEACARGFIDASLLEEILKAYTDSTLGSLISSGRFDPDTGLVMDLTTGKAMTLQAAIQNKIIDPDATYFYDLARNRVLSLAEAEESGRLDEKSGQIVTATGERLSVSQAQASKQICSEINPKEIVERAESLALLRGYMDTNMRGIKILNVSDMVSVEEAITLGAIHLPTSCYADEKSVGVVPLQLAVEMERVEPSVALALFSAFNLHSLEQEIATGLIDPNSGKYINPTSKQKVQVDAAKKAGISNPDYVYLVDQQTGNITTLGALVEKGKFDPVSGQFIDVTTGQSMSLREAIAWGIIIPFVDPEKYVDTSSALKDLIDSGKVNPRAVDFVAANDLRMSLRDALANGFLTMGSRVTVDPETGDVLLMSDEAVVQSLVE</sequence>
<dbReference type="Proteomes" id="UP000678393">
    <property type="component" value="Unassembled WGS sequence"/>
</dbReference>
<dbReference type="InterPro" id="IPR001101">
    <property type="entry name" value="Plectin_repeat"/>
</dbReference>
<dbReference type="AlphaFoldDB" id="A0A8S3YXV5"/>
<dbReference type="InterPro" id="IPR035915">
    <property type="entry name" value="Plakin_repeat_sf"/>
</dbReference>
<comment type="caution">
    <text evidence="1">The sequence shown here is derived from an EMBL/GenBank/DDBJ whole genome shotgun (WGS) entry which is preliminary data.</text>
</comment>
<protein>
    <recommendedName>
        <fullName evidence="3">Plectin</fullName>
    </recommendedName>
</protein>
<reference evidence="1" key="1">
    <citation type="submission" date="2021-04" db="EMBL/GenBank/DDBJ databases">
        <authorList>
            <consortium name="Molecular Ecology Group"/>
        </authorList>
    </citation>
    <scope>NUCLEOTIDE SEQUENCE</scope>
</reference>
<evidence type="ECO:0000313" key="2">
    <source>
        <dbReference type="Proteomes" id="UP000678393"/>
    </source>
</evidence>
<dbReference type="SUPFAM" id="SSF75399">
    <property type="entry name" value="Plakin repeat"/>
    <property type="match status" value="4"/>
</dbReference>